<evidence type="ECO:0000313" key="4">
    <source>
        <dbReference type="Proteomes" id="UP000290037"/>
    </source>
</evidence>
<dbReference type="Proteomes" id="UP000184240">
    <property type="component" value="Unassembled WGS sequence"/>
</dbReference>
<dbReference type="PROSITE" id="PS51257">
    <property type="entry name" value="PROKAR_LIPOPROTEIN"/>
    <property type="match status" value="1"/>
</dbReference>
<organism evidence="2 3">
    <name type="scientific">Leeuwenhoekiella palythoae</name>
    <dbReference type="NCBI Taxonomy" id="573501"/>
    <lineage>
        <taxon>Bacteria</taxon>
        <taxon>Pseudomonadati</taxon>
        <taxon>Bacteroidota</taxon>
        <taxon>Flavobacteriia</taxon>
        <taxon>Flavobacteriales</taxon>
        <taxon>Flavobacteriaceae</taxon>
        <taxon>Leeuwenhoekiella</taxon>
    </lineage>
</organism>
<keyword evidence="4" id="KW-1185">Reference proteome</keyword>
<sequence length="206" mass="23777">MRKILTLIISGILTFSCSSSLRDFTYLDIDNKEISRSKFRQKRSTNQYLDIQIDSLNQKKLVERTKTGKLENFVAYRTLVSNKTSEKLDNTKPLVIIYHPGKDACNSSGSATKETLKNWYGTLEDGVQQLKANAPIYLYKEKEALEKYDGILNWHKDPDGLTEKLFFKYHYPCSSFVVISSDGEYVSYFGEFSKEYVWNAINLISE</sequence>
<reference evidence="2" key="1">
    <citation type="submission" date="2016-11" db="EMBL/GenBank/DDBJ databases">
        <authorList>
            <person name="Jaros S."/>
            <person name="Januszkiewicz K."/>
            <person name="Wedrychowicz H."/>
        </authorList>
    </citation>
    <scope>NUCLEOTIDE SEQUENCE [LARGE SCALE GENOMIC DNA]</scope>
    <source>
        <strain evidence="2">DSM 19859</strain>
    </source>
</reference>
<dbReference type="EMBL" id="QOVN01000004">
    <property type="protein sequence ID" value="RXG28631.1"/>
    <property type="molecule type" value="Genomic_DNA"/>
</dbReference>
<dbReference type="Proteomes" id="UP000290037">
    <property type="component" value="Unassembled WGS sequence"/>
</dbReference>
<accession>A0A1M5TKP5</accession>
<dbReference type="AlphaFoldDB" id="A0A1M5TKP5"/>
<reference evidence="1 4" key="3">
    <citation type="submission" date="2018-07" db="EMBL/GenBank/DDBJ databases">
        <title>Leeuwenhoekiella genomics.</title>
        <authorList>
            <person name="Tahon G."/>
            <person name="Willems A."/>
        </authorList>
    </citation>
    <scope>NUCLEOTIDE SEQUENCE [LARGE SCALE GENOMIC DNA]</scope>
    <source>
        <strain evidence="1 4">LMG 24856</strain>
    </source>
</reference>
<proteinExistence type="predicted"/>
<name>A0A1M5TKP5_9FLAO</name>
<evidence type="ECO:0000313" key="3">
    <source>
        <dbReference type="Proteomes" id="UP000184240"/>
    </source>
</evidence>
<dbReference type="OrthoDB" id="823362at2"/>
<reference evidence="3" key="2">
    <citation type="submission" date="2016-11" db="EMBL/GenBank/DDBJ databases">
        <authorList>
            <person name="Varghese N."/>
            <person name="Submissions S."/>
        </authorList>
    </citation>
    <scope>NUCLEOTIDE SEQUENCE [LARGE SCALE GENOMIC DNA]</scope>
    <source>
        <strain evidence="3">DSM 19859</strain>
    </source>
</reference>
<protein>
    <submittedName>
        <fullName evidence="2">Uncharacterized protein</fullName>
    </submittedName>
</protein>
<dbReference type="STRING" id="573501.SAMN04487999_0383"/>
<evidence type="ECO:0000313" key="1">
    <source>
        <dbReference type="EMBL" id="RXG28631.1"/>
    </source>
</evidence>
<dbReference type="EMBL" id="FQXT01000001">
    <property type="protein sequence ID" value="SHH51240.1"/>
    <property type="molecule type" value="Genomic_DNA"/>
</dbReference>
<dbReference type="RefSeq" id="WP_072979762.1">
    <property type="nucleotide sequence ID" value="NZ_FQXT01000001.1"/>
</dbReference>
<evidence type="ECO:0000313" key="2">
    <source>
        <dbReference type="EMBL" id="SHH51240.1"/>
    </source>
</evidence>
<gene>
    <name evidence="1" type="ORF">DSM01_2092</name>
    <name evidence="2" type="ORF">SAMN04487999_0383</name>
</gene>